<dbReference type="GO" id="GO:0008360">
    <property type="term" value="P:regulation of cell shape"/>
    <property type="evidence" value="ECO:0007669"/>
    <property type="project" value="UniProtKB-KW"/>
</dbReference>
<sequence>MSQSETPEPDTTPEPAQEAAGPGALHIGVPSGEADAEQGPETPDTPEPAEPAAPKAPSRRRRRRLLPSWHTVTGSALLFVALCSGAFAVGYMAVDMPEPNHAAVAQSNLFTYSDGTVLASDGEIDRESVGIERIPEPVRDAVLAAEDRNFYTDSAVNPAAMVRAGYRTMTGKGKQSGSTITQQYVKNYYLDQTQTVSRKVKEFFISIKLDREATKDEILEGYLNTSYFGRNAYGIQAAAKAYYNKDAQALNVAEGAYLAALLNAPNYFDVTANPQNRAAAEARWNYVLDGMITQGWLTPKQRARLTFPEPLQAKPREGLSGQRGYLVEAVKSYLTENRILDEKTLAAGGFRIRTTIQKPKQEAFVQAVQDELMGQLDDSRQADKYLRAGGASIDVKSGKVVALYGGRDYTQQFVNNATRRDYQVGSAFKPFVFTAAVQNHAKTGRGHTISPRTVYDGDSKRQVMDHKNKRVGYAPQNQDNDDYGRISVAEATNSSVNAVYAQMAQDVGPEKVRQTAVKLGLPDGTPELQAHPSIALGSATASVLDMTQAYATLANHGKRGTYAMVEGLTKNGEAYPLPPNKEHRVVSRKAADATTAVLKSVVEEGSGDEAQNAGREAAGKTGTGEHNRSAWFAGYTPELATVVAMMGQDSESGMQKSMHGALGEKRIGGGKYPARIWAAYTASALEDEPERYFNLKAGSAGRLPAPPPPPTVDARPPAPAPVPGPGAGRPPW</sequence>
<keyword evidence="15" id="KW-0472">Membrane</keyword>
<keyword evidence="15" id="KW-1133">Transmembrane helix</keyword>
<dbReference type="SUPFAM" id="SSF53955">
    <property type="entry name" value="Lysozyme-like"/>
    <property type="match status" value="1"/>
</dbReference>
<feature type="region of interest" description="Disordered" evidence="14">
    <location>
        <begin position="697"/>
        <end position="732"/>
    </location>
</feature>
<evidence type="ECO:0000256" key="12">
    <source>
        <dbReference type="ARBA" id="ARBA00034000"/>
    </source>
</evidence>
<evidence type="ECO:0000256" key="8">
    <source>
        <dbReference type="ARBA" id="ARBA00022960"/>
    </source>
</evidence>
<dbReference type="InterPro" id="IPR036950">
    <property type="entry name" value="PBP_transglycosylase"/>
</dbReference>
<evidence type="ECO:0000256" key="5">
    <source>
        <dbReference type="ARBA" id="ARBA00022676"/>
    </source>
</evidence>
<dbReference type="GO" id="GO:0009252">
    <property type="term" value="P:peptidoglycan biosynthetic process"/>
    <property type="evidence" value="ECO:0007669"/>
    <property type="project" value="UniProtKB-KW"/>
</dbReference>
<dbReference type="InterPro" id="IPR001264">
    <property type="entry name" value="Glyco_trans_51"/>
</dbReference>
<keyword evidence="19" id="KW-1185">Reference proteome</keyword>
<evidence type="ECO:0000256" key="11">
    <source>
        <dbReference type="ARBA" id="ARBA00023316"/>
    </source>
</evidence>
<name>A0A6G4U5Z1_9ACTN</name>
<protein>
    <submittedName>
        <fullName evidence="18">Penicillin-binding protein</fullName>
    </submittedName>
</protein>
<dbReference type="Gene3D" id="3.40.710.10">
    <property type="entry name" value="DD-peptidase/beta-lactamase superfamily"/>
    <property type="match status" value="1"/>
</dbReference>
<comment type="caution">
    <text evidence="18">The sequence shown here is derived from an EMBL/GenBank/DDBJ whole genome shotgun (WGS) entry which is preliminary data.</text>
</comment>
<keyword evidence="11" id="KW-0961">Cell wall biogenesis/degradation</keyword>
<evidence type="ECO:0000256" key="2">
    <source>
        <dbReference type="ARBA" id="ARBA00007739"/>
    </source>
</evidence>
<evidence type="ECO:0000256" key="1">
    <source>
        <dbReference type="ARBA" id="ARBA00007090"/>
    </source>
</evidence>
<comment type="catalytic activity">
    <reaction evidence="12">
        <text>Preferential cleavage: (Ac)2-L-Lys-D-Ala-|-D-Ala. Also transpeptidation of peptidyl-alanyl moieties that are N-acyl substituents of D-alanine.</text>
        <dbReference type="EC" id="3.4.16.4"/>
    </reaction>
</comment>
<dbReference type="GO" id="GO:0006508">
    <property type="term" value="P:proteolysis"/>
    <property type="evidence" value="ECO:0007669"/>
    <property type="project" value="UniProtKB-KW"/>
</dbReference>
<feature type="compositionally biased region" description="Low complexity" evidence="14">
    <location>
        <begin position="13"/>
        <end position="24"/>
    </location>
</feature>
<dbReference type="PANTHER" id="PTHR32282:SF34">
    <property type="entry name" value="PENICILLIN-BINDING PROTEIN 1A"/>
    <property type="match status" value="1"/>
</dbReference>
<feature type="domain" description="Glycosyl transferase family 51" evidence="17">
    <location>
        <begin position="123"/>
        <end position="291"/>
    </location>
</feature>
<dbReference type="Pfam" id="PF00905">
    <property type="entry name" value="Transpeptidase"/>
    <property type="match status" value="1"/>
</dbReference>
<keyword evidence="15" id="KW-0812">Transmembrane</keyword>
<evidence type="ECO:0000259" key="17">
    <source>
        <dbReference type="Pfam" id="PF00912"/>
    </source>
</evidence>
<dbReference type="GO" id="GO:0071555">
    <property type="term" value="P:cell wall organization"/>
    <property type="evidence" value="ECO:0007669"/>
    <property type="project" value="UniProtKB-KW"/>
</dbReference>
<keyword evidence="9" id="KW-0573">Peptidoglycan synthesis</keyword>
<evidence type="ECO:0000256" key="9">
    <source>
        <dbReference type="ARBA" id="ARBA00022984"/>
    </source>
</evidence>
<evidence type="ECO:0000256" key="14">
    <source>
        <dbReference type="SAM" id="MobiDB-lite"/>
    </source>
</evidence>
<evidence type="ECO:0000313" key="18">
    <source>
        <dbReference type="EMBL" id="NGN66808.1"/>
    </source>
</evidence>
<accession>A0A6G4U5Z1</accession>
<keyword evidence="8" id="KW-0133">Cell shape</keyword>
<keyword evidence="4" id="KW-0645">Protease</keyword>
<dbReference type="FunFam" id="1.10.3810.10:FF:000001">
    <property type="entry name" value="Penicillin-binding protein 1A"/>
    <property type="match status" value="1"/>
</dbReference>
<reference evidence="18 19" key="1">
    <citation type="submission" date="2020-02" db="EMBL/GenBank/DDBJ databases">
        <title>Whole-genome analyses of novel actinobacteria.</title>
        <authorList>
            <person name="Sahin N."/>
        </authorList>
    </citation>
    <scope>NUCLEOTIDE SEQUENCE [LARGE SCALE GENOMIC DNA]</scope>
    <source>
        <strain evidence="18 19">A7024</strain>
    </source>
</reference>
<organism evidence="18 19">
    <name type="scientific">Streptomyces coryli</name>
    <dbReference type="NCBI Taxonomy" id="1128680"/>
    <lineage>
        <taxon>Bacteria</taxon>
        <taxon>Bacillati</taxon>
        <taxon>Actinomycetota</taxon>
        <taxon>Actinomycetes</taxon>
        <taxon>Kitasatosporales</taxon>
        <taxon>Streptomycetaceae</taxon>
        <taxon>Streptomyces</taxon>
    </lineage>
</organism>
<feature type="region of interest" description="Disordered" evidence="14">
    <location>
        <begin position="1"/>
        <end position="62"/>
    </location>
</feature>
<dbReference type="Gene3D" id="1.10.3810.10">
    <property type="entry name" value="Biosynthetic peptidoglycan transglycosylase-like"/>
    <property type="match status" value="1"/>
</dbReference>
<feature type="non-terminal residue" evidence="18">
    <location>
        <position position="732"/>
    </location>
</feature>
<dbReference type="GO" id="GO:0008955">
    <property type="term" value="F:peptidoglycan glycosyltransferase activity"/>
    <property type="evidence" value="ECO:0007669"/>
    <property type="project" value="UniProtKB-EC"/>
</dbReference>
<dbReference type="Proteomes" id="UP000481583">
    <property type="component" value="Unassembled WGS sequence"/>
</dbReference>
<dbReference type="AlphaFoldDB" id="A0A6G4U5Z1"/>
<evidence type="ECO:0000256" key="10">
    <source>
        <dbReference type="ARBA" id="ARBA00023268"/>
    </source>
</evidence>
<comment type="similarity">
    <text evidence="1">In the C-terminal section; belongs to the transpeptidase family.</text>
</comment>
<dbReference type="RefSeq" id="WP_165240112.1">
    <property type="nucleotide sequence ID" value="NZ_JAAKZV010000111.1"/>
</dbReference>
<evidence type="ECO:0000259" key="16">
    <source>
        <dbReference type="Pfam" id="PF00905"/>
    </source>
</evidence>
<feature type="domain" description="Penicillin-binding protein transpeptidase" evidence="16">
    <location>
        <begin position="393"/>
        <end position="650"/>
    </location>
</feature>
<comment type="catalytic activity">
    <reaction evidence="13">
        <text>[GlcNAc-(1-&gt;4)-Mur2Ac(oyl-L-Ala-gamma-D-Glu-L-Lys-D-Ala-D-Ala)](n)-di-trans,octa-cis-undecaprenyl diphosphate + beta-D-GlcNAc-(1-&gt;4)-Mur2Ac(oyl-L-Ala-gamma-D-Glu-L-Lys-D-Ala-D-Ala)-di-trans,octa-cis-undecaprenyl diphosphate = [GlcNAc-(1-&gt;4)-Mur2Ac(oyl-L-Ala-gamma-D-Glu-L-Lys-D-Ala-D-Ala)](n+1)-di-trans,octa-cis-undecaprenyl diphosphate + di-trans,octa-cis-undecaprenyl diphosphate + H(+)</text>
        <dbReference type="Rhea" id="RHEA:23708"/>
        <dbReference type="Rhea" id="RHEA-COMP:9602"/>
        <dbReference type="Rhea" id="RHEA-COMP:9603"/>
        <dbReference type="ChEBI" id="CHEBI:15378"/>
        <dbReference type="ChEBI" id="CHEBI:58405"/>
        <dbReference type="ChEBI" id="CHEBI:60033"/>
        <dbReference type="ChEBI" id="CHEBI:78435"/>
        <dbReference type="EC" id="2.4.99.28"/>
    </reaction>
</comment>
<dbReference type="Pfam" id="PF00912">
    <property type="entry name" value="Transgly"/>
    <property type="match status" value="1"/>
</dbReference>
<comment type="similarity">
    <text evidence="2">In the N-terminal section; belongs to the glycosyltransferase 51 family.</text>
</comment>
<feature type="transmembrane region" description="Helical" evidence="15">
    <location>
        <begin position="69"/>
        <end position="94"/>
    </location>
</feature>
<dbReference type="GO" id="GO:0030288">
    <property type="term" value="C:outer membrane-bounded periplasmic space"/>
    <property type="evidence" value="ECO:0007669"/>
    <property type="project" value="TreeGrafter"/>
</dbReference>
<keyword evidence="7" id="KW-0378">Hydrolase</keyword>
<proteinExistence type="inferred from homology"/>
<evidence type="ECO:0000256" key="6">
    <source>
        <dbReference type="ARBA" id="ARBA00022679"/>
    </source>
</evidence>
<keyword evidence="3" id="KW-0121">Carboxypeptidase</keyword>
<evidence type="ECO:0000256" key="4">
    <source>
        <dbReference type="ARBA" id="ARBA00022670"/>
    </source>
</evidence>
<dbReference type="GO" id="GO:0008658">
    <property type="term" value="F:penicillin binding"/>
    <property type="evidence" value="ECO:0007669"/>
    <property type="project" value="InterPro"/>
</dbReference>
<dbReference type="GO" id="GO:0009002">
    <property type="term" value="F:serine-type D-Ala-D-Ala carboxypeptidase activity"/>
    <property type="evidence" value="ECO:0007669"/>
    <property type="project" value="UniProtKB-EC"/>
</dbReference>
<gene>
    <name evidence="18" type="ORF">G5C51_23245</name>
</gene>
<dbReference type="InterPro" id="IPR050396">
    <property type="entry name" value="Glycosyltr_51/Transpeptidase"/>
</dbReference>
<keyword evidence="5" id="KW-0328">Glycosyltransferase</keyword>
<evidence type="ECO:0000256" key="7">
    <source>
        <dbReference type="ARBA" id="ARBA00022801"/>
    </source>
</evidence>
<evidence type="ECO:0000256" key="13">
    <source>
        <dbReference type="ARBA" id="ARBA00049902"/>
    </source>
</evidence>
<dbReference type="EMBL" id="JAAKZV010000111">
    <property type="protein sequence ID" value="NGN66808.1"/>
    <property type="molecule type" value="Genomic_DNA"/>
</dbReference>
<evidence type="ECO:0000256" key="3">
    <source>
        <dbReference type="ARBA" id="ARBA00022645"/>
    </source>
</evidence>
<keyword evidence="10" id="KW-0511">Multifunctional enzyme</keyword>
<dbReference type="SUPFAM" id="SSF56601">
    <property type="entry name" value="beta-lactamase/transpeptidase-like"/>
    <property type="match status" value="1"/>
</dbReference>
<feature type="compositionally biased region" description="Pro residues" evidence="14">
    <location>
        <begin position="704"/>
        <end position="732"/>
    </location>
</feature>
<dbReference type="InterPro" id="IPR023346">
    <property type="entry name" value="Lysozyme-like_dom_sf"/>
</dbReference>
<evidence type="ECO:0000256" key="15">
    <source>
        <dbReference type="SAM" id="Phobius"/>
    </source>
</evidence>
<evidence type="ECO:0000313" key="19">
    <source>
        <dbReference type="Proteomes" id="UP000481583"/>
    </source>
</evidence>
<dbReference type="PANTHER" id="PTHR32282">
    <property type="entry name" value="BINDING PROTEIN TRANSPEPTIDASE, PUTATIVE-RELATED"/>
    <property type="match status" value="1"/>
</dbReference>
<dbReference type="InterPro" id="IPR001460">
    <property type="entry name" value="PCN-bd_Tpept"/>
</dbReference>
<dbReference type="InterPro" id="IPR012338">
    <property type="entry name" value="Beta-lactam/transpept-like"/>
</dbReference>
<feature type="region of interest" description="Disordered" evidence="14">
    <location>
        <begin position="602"/>
        <end position="628"/>
    </location>
</feature>
<keyword evidence="6" id="KW-0808">Transferase</keyword>